<comment type="similarity">
    <text evidence="2">Belongs to the TRAFAC class myosin-kinesin ATPase superfamily. Kinesin family.</text>
</comment>
<dbReference type="PROSITE" id="PS50067">
    <property type="entry name" value="KINESIN_MOTOR_2"/>
    <property type="match status" value="1"/>
</dbReference>
<evidence type="ECO:0000313" key="5">
    <source>
        <dbReference type="Proteomes" id="UP000238479"/>
    </source>
</evidence>
<comment type="caution">
    <text evidence="2">Lacks conserved residue(s) required for the propagation of feature annotation.</text>
</comment>
<dbReference type="EMBL" id="PDCK01000045">
    <property type="protein sequence ID" value="PRQ21201.1"/>
    <property type="molecule type" value="Genomic_DNA"/>
</dbReference>
<dbReference type="InterPro" id="IPR001752">
    <property type="entry name" value="Kinesin_motor_dom"/>
</dbReference>
<evidence type="ECO:0000256" key="2">
    <source>
        <dbReference type="PROSITE-ProRule" id="PRU00283"/>
    </source>
</evidence>
<dbReference type="STRING" id="74649.A0A2P6PGY8"/>
<dbReference type="GO" id="GO:0005875">
    <property type="term" value="C:microtubule associated complex"/>
    <property type="evidence" value="ECO:0007669"/>
    <property type="project" value="TreeGrafter"/>
</dbReference>
<protein>
    <submittedName>
        <fullName evidence="4">Putative plus-end-directed kinesin ATPase</fullName>
        <ecNumber evidence="4">3.6.4.4</ecNumber>
    </submittedName>
</protein>
<keyword evidence="1" id="KW-0505">Motor protein</keyword>
<dbReference type="EC" id="3.6.4.4" evidence="4"/>
<reference evidence="4 5" key="1">
    <citation type="journal article" date="2018" name="Nat. Genet.">
        <title>The Rosa genome provides new insights in the design of modern roses.</title>
        <authorList>
            <person name="Bendahmane M."/>
        </authorList>
    </citation>
    <scope>NUCLEOTIDE SEQUENCE [LARGE SCALE GENOMIC DNA]</scope>
    <source>
        <strain evidence="5">cv. Old Blush</strain>
    </source>
</reference>
<dbReference type="Proteomes" id="UP000238479">
    <property type="component" value="Chromosome 7"/>
</dbReference>
<evidence type="ECO:0000256" key="1">
    <source>
        <dbReference type="ARBA" id="ARBA00023175"/>
    </source>
</evidence>
<dbReference type="PANTHER" id="PTHR47969">
    <property type="entry name" value="CHROMOSOME-ASSOCIATED KINESIN KIF4A-RELATED"/>
    <property type="match status" value="1"/>
</dbReference>
<gene>
    <name evidence="4" type="ORF">RchiOBHm_Chr7g0236581</name>
</gene>
<dbReference type="GO" id="GO:0005524">
    <property type="term" value="F:ATP binding"/>
    <property type="evidence" value="ECO:0007669"/>
    <property type="project" value="InterPro"/>
</dbReference>
<dbReference type="InterPro" id="IPR036961">
    <property type="entry name" value="Kinesin_motor_dom_sf"/>
</dbReference>
<dbReference type="InterPro" id="IPR027417">
    <property type="entry name" value="P-loop_NTPase"/>
</dbReference>
<keyword evidence="4" id="KW-0378">Hydrolase</keyword>
<comment type="caution">
    <text evidence="4">The sequence shown here is derived from an EMBL/GenBank/DDBJ whole genome shotgun (WGS) entry which is preliminary data.</text>
</comment>
<dbReference type="GO" id="GO:0003777">
    <property type="term" value="F:microtubule motor activity"/>
    <property type="evidence" value="ECO:0007669"/>
    <property type="project" value="InterPro"/>
</dbReference>
<evidence type="ECO:0000259" key="3">
    <source>
        <dbReference type="PROSITE" id="PS50067"/>
    </source>
</evidence>
<proteinExistence type="inferred from homology"/>
<evidence type="ECO:0000313" key="4">
    <source>
        <dbReference type="EMBL" id="PRQ21201.1"/>
    </source>
</evidence>
<dbReference type="GO" id="GO:0007052">
    <property type="term" value="P:mitotic spindle organization"/>
    <property type="evidence" value="ECO:0007669"/>
    <property type="project" value="TreeGrafter"/>
</dbReference>
<sequence length="106" mass="11510">MESRILGVGYLRFDLFVQIGTHTFTYDYVYGSTALPSSSVYDDCVSPLVDALFHGYNATVIACGQTGSRKTYTMGTNYSGEGSTGGIIPKVMETIFKRVETTAPLT</sequence>
<dbReference type="GO" id="GO:0051231">
    <property type="term" value="P:spindle elongation"/>
    <property type="evidence" value="ECO:0007669"/>
    <property type="project" value="TreeGrafter"/>
</dbReference>
<dbReference type="Pfam" id="PF00225">
    <property type="entry name" value="Kinesin"/>
    <property type="match status" value="1"/>
</dbReference>
<dbReference type="InterPro" id="IPR027640">
    <property type="entry name" value="Kinesin-like_fam"/>
</dbReference>
<accession>A0A2P6PGY8</accession>
<dbReference type="GO" id="GO:0016787">
    <property type="term" value="F:hydrolase activity"/>
    <property type="evidence" value="ECO:0007669"/>
    <property type="project" value="UniProtKB-KW"/>
</dbReference>
<organism evidence="4 5">
    <name type="scientific">Rosa chinensis</name>
    <name type="common">China rose</name>
    <dbReference type="NCBI Taxonomy" id="74649"/>
    <lineage>
        <taxon>Eukaryota</taxon>
        <taxon>Viridiplantae</taxon>
        <taxon>Streptophyta</taxon>
        <taxon>Embryophyta</taxon>
        <taxon>Tracheophyta</taxon>
        <taxon>Spermatophyta</taxon>
        <taxon>Magnoliopsida</taxon>
        <taxon>eudicotyledons</taxon>
        <taxon>Gunneridae</taxon>
        <taxon>Pentapetalae</taxon>
        <taxon>rosids</taxon>
        <taxon>fabids</taxon>
        <taxon>Rosales</taxon>
        <taxon>Rosaceae</taxon>
        <taxon>Rosoideae</taxon>
        <taxon>Rosoideae incertae sedis</taxon>
        <taxon>Rosa</taxon>
    </lineage>
</organism>
<dbReference type="GO" id="GO:0007018">
    <property type="term" value="P:microtubule-based movement"/>
    <property type="evidence" value="ECO:0007669"/>
    <property type="project" value="InterPro"/>
</dbReference>
<keyword evidence="5" id="KW-1185">Reference proteome</keyword>
<dbReference type="Gene3D" id="3.40.850.10">
    <property type="entry name" value="Kinesin motor domain"/>
    <property type="match status" value="1"/>
</dbReference>
<dbReference type="PANTHER" id="PTHR47969:SF6">
    <property type="entry name" value="KINESIN-LIKE PROTEIN KIN-4C"/>
    <property type="match status" value="1"/>
</dbReference>
<dbReference type="SUPFAM" id="SSF52540">
    <property type="entry name" value="P-loop containing nucleoside triphosphate hydrolases"/>
    <property type="match status" value="1"/>
</dbReference>
<name>A0A2P6PGY8_ROSCH</name>
<feature type="domain" description="Kinesin motor" evidence="3">
    <location>
        <begin position="1"/>
        <end position="106"/>
    </location>
</feature>
<dbReference type="AlphaFoldDB" id="A0A2P6PGY8"/>
<dbReference type="Gramene" id="PRQ21201">
    <property type="protein sequence ID" value="PRQ21201"/>
    <property type="gene ID" value="RchiOBHm_Chr7g0236581"/>
</dbReference>
<dbReference type="GO" id="GO:0008017">
    <property type="term" value="F:microtubule binding"/>
    <property type="evidence" value="ECO:0007669"/>
    <property type="project" value="InterPro"/>
</dbReference>